<comment type="caution">
    <text evidence="1">The sequence shown here is derived from an EMBL/GenBank/DDBJ whole genome shotgun (WGS) entry which is preliminary data.</text>
</comment>
<gene>
    <name evidence="1" type="ORF">DFP90_10999</name>
</gene>
<reference evidence="1 2" key="1">
    <citation type="submission" date="2018-07" db="EMBL/GenBank/DDBJ databases">
        <title>Genomic Encyclopedia of Type Strains, Phase III (KMG-III): the genomes of soil and plant-associated and newly described type strains.</title>
        <authorList>
            <person name="Whitman W."/>
        </authorList>
    </citation>
    <scope>NUCLEOTIDE SEQUENCE [LARGE SCALE GENOMIC DNA]</scope>
    <source>
        <strain evidence="1 2">CECT 8488</strain>
    </source>
</reference>
<accession>A0A3D9HE47</accession>
<name>A0A3D9HE47_9PROT</name>
<protein>
    <submittedName>
        <fullName evidence="1">Amino acid ABC transporter substrate-binding protein (PAAT family)</fullName>
    </submittedName>
</protein>
<organism evidence="1 2">
    <name type="scientific">Aestuariispira insulae</name>
    <dbReference type="NCBI Taxonomy" id="1461337"/>
    <lineage>
        <taxon>Bacteria</taxon>
        <taxon>Pseudomonadati</taxon>
        <taxon>Pseudomonadota</taxon>
        <taxon>Alphaproteobacteria</taxon>
        <taxon>Rhodospirillales</taxon>
        <taxon>Kiloniellaceae</taxon>
        <taxon>Aestuariispira</taxon>
    </lineage>
</organism>
<dbReference type="RefSeq" id="WP_115937888.1">
    <property type="nucleotide sequence ID" value="NZ_QRDW01000009.1"/>
</dbReference>
<dbReference type="AlphaFoldDB" id="A0A3D9HE47"/>
<keyword evidence="2" id="KW-1185">Reference proteome</keyword>
<dbReference type="EMBL" id="QRDW01000009">
    <property type="protein sequence ID" value="RED47735.1"/>
    <property type="molecule type" value="Genomic_DNA"/>
</dbReference>
<evidence type="ECO:0000313" key="1">
    <source>
        <dbReference type="EMBL" id="RED47735.1"/>
    </source>
</evidence>
<proteinExistence type="predicted"/>
<dbReference type="SUPFAM" id="SSF53850">
    <property type="entry name" value="Periplasmic binding protein-like II"/>
    <property type="match status" value="1"/>
</dbReference>
<dbReference type="OrthoDB" id="8585936at2"/>
<dbReference type="Proteomes" id="UP000256845">
    <property type="component" value="Unassembled WGS sequence"/>
</dbReference>
<dbReference type="Gene3D" id="3.40.190.10">
    <property type="entry name" value="Periplasmic binding protein-like II"/>
    <property type="match status" value="2"/>
</dbReference>
<sequence length="249" mass="28341">MADKRQFWFLWIYIFWSAQAWAEEQIIDFPTYHDVPPFVVDADAGIGLTHELAAMLSRHSDGRYLFKPTVVPRKRLDLMLDQEMPLVVPWVNPQWFPNMPREVAFWTGGFMTDNNAILSPATLPVEYEGPVSLAGKSVASVLGHRLVGIDVMVSGGKIERLDVSSFWSAMKMVAVGRANVAIVPMSVAKYYIVRRDLAGVYHFSIKPHSAYRRHFLVTRDEALKIFIQEQVARLREDPVWKSIMAGYGL</sequence>
<evidence type="ECO:0000313" key="2">
    <source>
        <dbReference type="Proteomes" id="UP000256845"/>
    </source>
</evidence>